<dbReference type="Proteomes" id="UP001259340">
    <property type="component" value="Unassembled WGS sequence"/>
</dbReference>
<keyword evidence="5" id="KW-1185">Reference proteome</keyword>
<proteinExistence type="predicted"/>
<keyword evidence="1" id="KW-0472">Membrane</keyword>
<accession>A0AAW8NIL8</accession>
<feature type="transmembrane region" description="Helical" evidence="1">
    <location>
        <begin position="21"/>
        <end position="40"/>
    </location>
</feature>
<organism evidence="2 4">
    <name type="scientific">Shewanella fidelis</name>
    <dbReference type="NCBI Taxonomy" id="173509"/>
    <lineage>
        <taxon>Bacteria</taxon>
        <taxon>Pseudomonadati</taxon>
        <taxon>Pseudomonadota</taxon>
        <taxon>Gammaproteobacteria</taxon>
        <taxon>Alteromonadales</taxon>
        <taxon>Shewanellaceae</taxon>
        <taxon>Shewanella</taxon>
    </lineage>
</organism>
<gene>
    <name evidence="2" type="ORF">OS133_00605</name>
    <name evidence="3" type="ORF">OS134_13355</name>
</gene>
<reference evidence="3 5" key="1">
    <citation type="journal article" date="2022" name="bioRxiv">
        <title>Prophages regulate Shewanella fidelis 3313 motility and biofilm formation: implications for gut colonization dynamics in Ciona robusta.</title>
        <authorList>
            <person name="Natarajan O."/>
            <person name="Gibboney S.L."/>
            <person name="Young M.N."/>
            <person name="Lim S.J."/>
            <person name="Pluta N."/>
            <person name="Atkinson C.G."/>
            <person name="Leigh B.A."/>
            <person name="Liberti A."/>
            <person name="Kees E.D."/>
            <person name="Breitbart M."/>
            <person name="Gralnick J.A."/>
            <person name="Dishaw L.J."/>
        </authorList>
    </citation>
    <scope>NUCLEOTIDE SEQUENCE [LARGE SCALE GENOMIC DNA]</scope>
    <source>
        <strain evidence="3 5">JG4066</strain>
    </source>
</reference>
<dbReference type="Proteomes" id="UP001271263">
    <property type="component" value="Unassembled WGS sequence"/>
</dbReference>
<reference evidence="2" key="2">
    <citation type="submission" date="2022-11" db="EMBL/GenBank/DDBJ databases">
        <title>Prophages regulate Shewanella fidelis motility and biofilm formation: implications for gut colonization dynamics in Ciona robusta.</title>
        <authorList>
            <person name="Natarajan O."/>
            <person name="Gibboney S.L."/>
            <person name="Young M.N."/>
            <person name="Lim S.J."/>
            <person name="Pluta N."/>
            <person name="Atkinson C.G.F."/>
            <person name="Leigh B.A."/>
            <person name="Liberti A."/>
            <person name="Kees E."/>
            <person name="Breitbart M."/>
            <person name="Gralnick J."/>
            <person name="Dishaw L.J."/>
        </authorList>
    </citation>
    <scope>NUCLEOTIDE SEQUENCE</scope>
    <source>
        <strain evidence="2">3313</strain>
    </source>
</reference>
<comment type="caution">
    <text evidence="2">The sequence shown here is derived from an EMBL/GenBank/DDBJ whole genome shotgun (WGS) entry which is preliminary data.</text>
</comment>
<evidence type="ECO:0000313" key="3">
    <source>
        <dbReference type="EMBL" id="MDW4825049.1"/>
    </source>
</evidence>
<dbReference type="EMBL" id="JAPMLE010000001">
    <property type="protein sequence ID" value="MDR8522200.1"/>
    <property type="molecule type" value="Genomic_DNA"/>
</dbReference>
<name>A0AAW8NIL8_9GAMM</name>
<sequence>MRSEIQCPSCQAWLGKNVILSWVKIIGFYGGVSLFALSYFDVEARSIAMPVAIGCILAMFISHLMDSLKVIEAPIEEEVDNSEHLQKYR</sequence>
<keyword evidence="1" id="KW-1133">Transmembrane helix</keyword>
<dbReference type="RefSeq" id="WP_237162548.1">
    <property type="nucleotide sequence ID" value="NZ_JAPMLA010000006.1"/>
</dbReference>
<keyword evidence="1" id="KW-0812">Transmembrane</keyword>
<dbReference type="EMBL" id="JAPMLD010000005">
    <property type="protein sequence ID" value="MDW4825049.1"/>
    <property type="molecule type" value="Genomic_DNA"/>
</dbReference>
<feature type="transmembrane region" description="Helical" evidence="1">
    <location>
        <begin position="46"/>
        <end position="65"/>
    </location>
</feature>
<evidence type="ECO:0000313" key="5">
    <source>
        <dbReference type="Proteomes" id="UP001271263"/>
    </source>
</evidence>
<evidence type="ECO:0000313" key="2">
    <source>
        <dbReference type="EMBL" id="MDR8522200.1"/>
    </source>
</evidence>
<evidence type="ECO:0000313" key="4">
    <source>
        <dbReference type="Proteomes" id="UP001259340"/>
    </source>
</evidence>
<evidence type="ECO:0000256" key="1">
    <source>
        <dbReference type="SAM" id="Phobius"/>
    </source>
</evidence>
<protein>
    <submittedName>
        <fullName evidence="2">Uncharacterized protein</fullName>
    </submittedName>
</protein>
<dbReference type="AlphaFoldDB" id="A0AAW8NIL8"/>